<dbReference type="SUPFAM" id="SSF48445">
    <property type="entry name" value="14-3-3 protein"/>
    <property type="match status" value="2"/>
</dbReference>
<dbReference type="PIRSF" id="PIRSF000868">
    <property type="entry name" value="14-3-3"/>
    <property type="match status" value="1"/>
</dbReference>
<dbReference type="PANTHER" id="PTHR18860">
    <property type="entry name" value="14-3-3 PROTEIN"/>
    <property type="match status" value="1"/>
</dbReference>
<evidence type="ECO:0000313" key="3">
    <source>
        <dbReference type="EMBL" id="KAH7421211.1"/>
    </source>
</evidence>
<dbReference type="EMBL" id="CM035418">
    <property type="protein sequence ID" value="KAH7421211.1"/>
    <property type="molecule type" value="Genomic_DNA"/>
</dbReference>
<dbReference type="SMART" id="SM00101">
    <property type="entry name" value="14_3_3"/>
    <property type="match status" value="1"/>
</dbReference>
<name>A0A8T2TD82_CERRI</name>
<comment type="caution">
    <text evidence="3">The sequence shown here is derived from an EMBL/GenBank/DDBJ whole genome shotgun (WGS) entry which is preliminary data.</text>
</comment>
<dbReference type="Pfam" id="PF00244">
    <property type="entry name" value="14-3-3"/>
    <property type="match status" value="2"/>
</dbReference>
<evidence type="ECO:0000256" key="1">
    <source>
        <dbReference type="ARBA" id="ARBA00006141"/>
    </source>
</evidence>
<organism evidence="3 4">
    <name type="scientific">Ceratopteris richardii</name>
    <name type="common">Triangle waterfern</name>
    <dbReference type="NCBI Taxonomy" id="49495"/>
    <lineage>
        <taxon>Eukaryota</taxon>
        <taxon>Viridiplantae</taxon>
        <taxon>Streptophyta</taxon>
        <taxon>Embryophyta</taxon>
        <taxon>Tracheophyta</taxon>
        <taxon>Polypodiopsida</taxon>
        <taxon>Polypodiidae</taxon>
        <taxon>Polypodiales</taxon>
        <taxon>Pteridineae</taxon>
        <taxon>Pteridaceae</taxon>
        <taxon>Parkerioideae</taxon>
        <taxon>Ceratopteris</taxon>
    </lineage>
</organism>
<keyword evidence="4" id="KW-1185">Reference proteome</keyword>
<dbReference type="AlphaFoldDB" id="A0A8T2TD82"/>
<protein>
    <recommendedName>
        <fullName evidence="2">14-3-3 domain-containing protein</fullName>
    </recommendedName>
</protein>
<dbReference type="InterPro" id="IPR036815">
    <property type="entry name" value="14-3-3_dom_sf"/>
</dbReference>
<comment type="similarity">
    <text evidence="1">Belongs to the 14-3-3 family.</text>
</comment>
<reference evidence="3" key="1">
    <citation type="submission" date="2021-08" db="EMBL/GenBank/DDBJ databases">
        <title>WGS assembly of Ceratopteris richardii.</title>
        <authorList>
            <person name="Marchant D.B."/>
            <person name="Chen G."/>
            <person name="Jenkins J."/>
            <person name="Shu S."/>
            <person name="Leebens-Mack J."/>
            <person name="Grimwood J."/>
            <person name="Schmutz J."/>
            <person name="Soltis P."/>
            <person name="Soltis D."/>
            <person name="Chen Z.-H."/>
        </authorList>
    </citation>
    <scope>NUCLEOTIDE SEQUENCE</scope>
    <source>
        <strain evidence="3">Whitten #5841</strain>
        <tissue evidence="3">Leaf</tissue>
    </source>
</reference>
<sequence>METKQLQEIFEAGNRAQFFLMAKVASAARRYEDMVFFMKNTVRAAIKEGDDLTDAERGCLWEAYKNVVNGLREARREVLDEEEVLEKRKEIEVTLKEVNCIPADGSPPSDDLKRNTEADVQVEELDLNATKDIPDGHTGESILVYDGVANDAQTISCDTTISHKSGKKGQGMRNLLAVYREMIEDKICNLCNDLIRLLDDELHAREEETEVFFMKLKADCLRYICEVQTGNARKTMANEVLSIYTAAQDLSKRVFSANHPVRLGLTLNFAVFYVDILDLKEIAVKLSQEIHRHCKQP</sequence>
<dbReference type="Gene3D" id="1.20.190.20">
    <property type="entry name" value="14-3-3 domain"/>
    <property type="match status" value="2"/>
</dbReference>
<proteinExistence type="inferred from homology"/>
<dbReference type="Proteomes" id="UP000825935">
    <property type="component" value="Chromosome 13"/>
</dbReference>
<gene>
    <name evidence="3" type="ORF">KP509_13G045900</name>
</gene>
<dbReference type="CDD" id="cd08774">
    <property type="entry name" value="14-3-3"/>
    <property type="match status" value="1"/>
</dbReference>
<accession>A0A8T2TD82</accession>
<dbReference type="OrthoDB" id="10260625at2759"/>
<evidence type="ECO:0000259" key="2">
    <source>
        <dbReference type="SMART" id="SM00101"/>
    </source>
</evidence>
<dbReference type="InterPro" id="IPR023410">
    <property type="entry name" value="14-3-3_domain"/>
</dbReference>
<feature type="domain" description="14-3-3" evidence="2">
    <location>
        <begin position="15"/>
        <end position="296"/>
    </location>
</feature>
<evidence type="ECO:0000313" key="4">
    <source>
        <dbReference type="Proteomes" id="UP000825935"/>
    </source>
</evidence>
<dbReference type="InterPro" id="IPR000308">
    <property type="entry name" value="14-3-3"/>
</dbReference>